<name>A0A023BVA2_9FLAO</name>
<keyword evidence="1" id="KW-0812">Transmembrane</keyword>
<proteinExistence type="predicted"/>
<keyword evidence="1" id="KW-0472">Membrane</keyword>
<feature type="transmembrane region" description="Helical" evidence="1">
    <location>
        <begin position="137"/>
        <end position="158"/>
    </location>
</feature>
<dbReference type="EMBL" id="AQRA01000005">
    <property type="protein sequence ID" value="EZH73718.1"/>
    <property type="molecule type" value="Genomic_DNA"/>
</dbReference>
<gene>
    <name evidence="2" type="ORF">ATO12_17430</name>
</gene>
<keyword evidence="3" id="KW-1185">Reference proteome</keyword>
<protein>
    <submittedName>
        <fullName evidence="2">Uncharacterized protein</fullName>
    </submittedName>
</protein>
<evidence type="ECO:0000313" key="2">
    <source>
        <dbReference type="EMBL" id="EZH73718.1"/>
    </source>
</evidence>
<dbReference type="AlphaFoldDB" id="A0A023BVA2"/>
<organism evidence="2 3">
    <name type="scientific">Aquimarina atlantica</name>
    <dbReference type="NCBI Taxonomy" id="1317122"/>
    <lineage>
        <taxon>Bacteria</taxon>
        <taxon>Pseudomonadati</taxon>
        <taxon>Bacteroidota</taxon>
        <taxon>Flavobacteriia</taxon>
        <taxon>Flavobacteriales</taxon>
        <taxon>Flavobacteriaceae</taxon>
        <taxon>Aquimarina</taxon>
    </lineage>
</organism>
<dbReference type="eggNOG" id="ENOG503459Z">
    <property type="taxonomic scope" value="Bacteria"/>
</dbReference>
<evidence type="ECO:0000256" key="1">
    <source>
        <dbReference type="SAM" id="Phobius"/>
    </source>
</evidence>
<reference evidence="2 3" key="1">
    <citation type="submission" date="2014-04" db="EMBL/GenBank/DDBJ databases">
        <title>Aquimarina sp. 22II-S11-z7 Genome Sequencing.</title>
        <authorList>
            <person name="Lai Q."/>
        </authorList>
    </citation>
    <scope>NUCLEOTIDE SEQUENCE [LARGE SCALE GENOMIC DNA]</scope>
    <source>
        <strain evidence="2 3">22II-S11-z7</strain>
    </source>
</reference>
<feature type="transmembrane region" description="Helical" evidence="1">
    <location>
        <begin position="112"/>
        <end position="130"/>
    </location>
</feature>
<evidence type="ECO:0000313" key="3">
    <source>
        <dbReference type="Proteomes" id="UP000023541"/>
    </source>
</evidence>
<feature type="transmembrane region" description="Helical" evidence="1">
    <location>
        <begin position="253"/>
        <end position="275"/>
    </location>
</feature>
<dbReference type="RefSeq" id="WP_034242488.1">
    <property type="nucleotide sequence ID" value="NZ_AQRA01000005.1"/>
</dbReference>
<accession>A0A023BVA2</accession>
<comment type="caution">
    <text evidence="2">The sequence shown here is derived from an EMBL/GenBank/DDBJ whole genome shotgun (WGS) entry which is preliminary data.</text>
</comment>
<feature type="transmembrane region" description="Helical" evidence="1">
    <location>
        <begin position="16"/>
        <end position="39"/>
    </location>
</feature>
<dbReference type="OrthoDB" id="1159376at2"/>
<feature type="transmembrane region" description="Helical" evidence="1">
    <location>
        <begin position="88"/>
        <end position="106"/>
    </location>
</feature>
<keyword evidence="1" id="KW-1133">Transmembrane helix</keyword>
<sequence>MDINQTLSSLIKNDKIWVIIISLIIIILGFSNILVAPAIDFLSNINADMMLGLGVAMELKSITAGIDNSGILLVGGLATELSDIFTRAINYLTFANIVIAVQTILVNMGKSLLFKVLPLIFLIGIFFEKYKKTALKLLMIALLINPGLSLYVNGIHYVSNTMELSLGSSLHEHLSSIKNKYDAKKKHIKSKQEARKNRQLEKAKEKGHKGIGIFKKVEDAVVDKVEDVSVDAEEGFSEAFEILKEGKKELMKLIINMISNLIVLFLILPLLYFYLMSFLLKKFFHFSGLSKIEEAQEENLKKLGKDLTHDPH</sequence>
<dbReference type="Proteomes" id="UP000023541">
    <property type="component" value="Unassembled WGS sequence"/>
</dbReference>